<proteinExistence type="inferred from homology"/>
<gene>
    <name evidence="15" type="ORF">HG263_03940</name>
</gene>
<evidence type="ECO:0000313" key="15">
    <source>
        <dbReference type="EMBL" id="NOU49685.1"/>
    </source>
</evidence>
<dbReference type="GO" id="GO:0016285">
    <property type="term" value="F:alanyl aminopeptidase activity"/>
    <property type="evidence" value="ECO:0007669"/>
    <property type="project" value="UniProtKB-EC"/>
</dbReference>
<evidence type="ECO:0000256" key="9">
    <source>
        <dbReference type="ARBA" id="ARBA00022801"/>
    </source>
</evidence>
<name>A0A849V9U0_9GAMM</name>
<evidence type="ECO:0000259" key="12">
    <source>
        <dbReference type="Pfam" id="PF01433"/>
    </source>
</evidence>
<dbReference type="GO" id="GO:0005737">
    <property type="term" value="C:cytoplasm"/>
    <property type="evidence" value="ECO:0007669"/>
    <property type="project" value="TreeGrafter"/>
</dbReference>
<dbReference type="PRINTS" id="PR00756">
    <property type="entry name" value="ALADIPTASE"/>
</dbReference>
<dbReference type="Pfam" id="PF17900">
    <property type="entry name" value="Peptidase_M1_N"/>
    <property type="match status" value="1"/>
</dbReference>
<dbReference type="PANTHER" id="PTHR11533:SF174">
    <property type="entry name" value="PUROMYCIN-SENSITIVE AMINOPEPTIDASE-RELATED"/>
    <property type="match status" value="1"/>
</dbReference>
<dbReference type="InterPro" id="IPR024571">
    <property type="entry name" value="ERAP1-like_C_dom"/>
</dbReference>
<evidence type="ECO:0000259" key="13">
    <source>
        <dbReference type="Pfam" id="PF11838"/>
    </source>
</evidence>
<dbReference type="GO" id="GO:0006508">
    <property type="term" value="P:proteolysis"/>
    <property type="evidence" value="ECO:0007669"/>
    <property type="project" value="UniProtKB-KW"/>
</dbReference>
<keyword evidence="6" id="KW-0031">Aminopeptidase</keyword>
<dbReference type="SUPFAM" id="SSF55486">
    <property type="entry name" value="Metalloproteases ('zincins'), catalytic domain"/>
    <property type="match status" value="1"/>
</dbReference>
<dbReference type="AlphaFoldDB" id="A0A849V9U0"/>
<evidence type="ECO:0000313" key="16">
    <source>
        <dbReference type="Proteomes" id="UP000586305"/>
    </source>
</evidence>
<keyword evidence="10" id="KW-0862">Zinc</keyword>
<comment type="cofactor">
    <cofactor evidence="2">
        <name>Zn(2+)</name>
        <dbReference type="ChEBI" id="CHEBI:29105"/>
    </cofactor>
</comment>
<comment type="similarity">
    <text evidence="3">Belongs to the peptidase M1 family.</text>
</comment>
<dbReference type="GO" id="GO:0008270">
    <property type="term" value="F:zinc ion binding"/>
    <property type="evidence" value="ECO:0007669"/>
    <property type="project" value="InterPro"/>
</dbReference>
<evidence type="ECO:0000256" key="3">
    <source>
        <dbReference type="ARBA" id="ARBA00010136"/>
    </source>
</evidence>
<dbReference type="RefSeq" id="WP_171624744.1">
    <property type="nucleotide sequence ID" value="NZ_JABBPG010000001.1"/>
</dbReference>
<keyword evidence="11" id="KW-0482">Metalloprotease</keyword>
<dbReference type="GO" id="GO:0016020">
    <property type="term" value="C:membrane"/>
    <property type="evidence" value="ECO:0007669"/>
    <property type="project" value="TreeGrafter"/>
</dbReference>
<evidence type="ECO:0000256" key="8">
    <source>
        <dbReference type="ARBA" id="ARBA00022723"/>
    </source>
</evidence>
<comment type="catalytic activity">
    <reaction evidence="1">
        <text>Release of an N-terminal amino acid, Xaa-|-Yaa- from a peptide, amide or arylamide. Xaa is preferably Ala, but may be most amino acids including Pro (slow action). When a terminal hydrophobic residue is followed by a prolyl residue, the two may be released as an intact Xaa-Pro dipeptide.</text>
        <dbReference type="EC" id="3.4.11.2"/>
    </reaction>
</comment>
<evidence type="ECO:0000256" key="4">
    <source>
        <dbReference type="ARBA" id="ARBA00012564"/>
    </source>
</evidence>
<keyword evidence="8" id="KW-0479">Metal-binding</keyword>
<dbReference type="Proteomes" id="UP000586305">
    <property type="component" value="Unassembled WGS sequence"/>
</dbReference>
<keyword evidence="9" id="KW-0378">Hydrolase</keyword>
<evidence type="ECO:0000256" key="7">
    <source>
        <dbReference type="ARBA" id="ARBA00022670"/>
    </source>
</evidence>
<dbReference type="EMBL" id="JABBPG010000001">
    <property type="protein sequence ID" value="NOU49685.1"/>
    <property type="molecule type" value="Genomic_DNA"/>
</dbReference>
<dbReference type="Pfam" id="PF11838">
    <property type="entry name" value="ERAP1_C"/>
    <property type="match status" value="1"/>
</dbReference>
<organism evidence="15 16">
    <name type="scientific">Pseudoalteromonas caenipelagi</name>
    <dbReference type="NCBI Taxonomy" id="2726988"/>
    <lineage>
        <taxon>Bacteria</taxon>
        <taxon>Pseudomonadati</taxon>
        <taxon>Pseudomonadota</taxon>
        <taxon>Gammaproteobacteria</taxon>
        <taxon>Alteromonadales</taxon>
        <taxon>Pseudoalteromonadaceae</taxon>
        <taxon>Pseudoalteromonas</taxon>
    </lineage>
</organism>
<evidence type="ECO:0000256" key="11">
    <source>
        <dbReference type="ARBA" id="ARBA00023049"/>
    </source>
</evidence>
<reference evidence="15 16" key="1">
    <citation type="submission" date="2020-04" db="EMBL/GenBank/DDBJ databases">
        <title>Pseudoalteromonas caenipelagi sp. nov., isolated from a tidal flat.</title>
        <authorList>
            <person name="Park S."/>
            <person name="Yoon J.-H."/>
        </authorList>
    </citation>
    <scope>NUCLEOTIDE SEQUENCE [LARGE SCALE GENOMIC DNA]</scope>
    <source>
        <strain evidence="15 16">JBTF-M23</strain>
    </source>
</reference>
<comment type="caution">
    <text evidence="15">The sequence shown here is derived from an EMBL/GenBank/DDBJ whole genome shotgun (WGS) entry which is preliminary data.</text>
</comment>
<keyword evidence="7" id="KW-0645">Protease</keyword>
<keyword evidence="16" id="KW-1185">Reference proteome</keyword>
<evidence type="ECO:0000256" key="5">
    <source>
        <dbReference type="ARBA" id="ARBA00015611"/>
    </source>
</evidence>
<protein>
    <recommendedName>
        <fullName evidence="5">Aminopeptidase N</fullName>
        <ecNumber evidence="4">3.4.11.2</ecNumber>
    </recommendedName>
</protein>
<dbReference type="InterPro" id="IPR014782">
    <property type="entry name" value="Peptidase_M1_dom"/>
</dbReference>
<dbReference type="InterPro" id="IPR045357">
    <property type="entry name" value="Aminopeptidase_N-like_N"/>
</dbReference>
<evidence type="ECO:0000256" key="10">
    <source>
        <dbReference type="ARBA" id="ARBA00022833"/>
    </source>
</evidence>
<dbReference type="InterPro" id="IPR050344">
    <property type="entry name" value="Peptidase_M1_aminopeptidases"/>
</dbReference>
<evidence type="ECO:0000256" key="2">
    <source>
        <dbReference type="ARBA" id="ARBA00001947"/>
    </source>
</evidence>
<dbReference type="GO" id="GO:0043171">
    <property type="term" value="P:peptide catabolic process"/>
    <property type="evidence" value="ECO:0007669"/>
    <property type="project" value="TreeGrafter"/>
</dbReference>
<dbReference type="Gene3D" id="2.60.40.1910">
    <property type="match status" value="1"/>
</dbReference>
<feature type="domain" description="ERAP1-like C-terminal" evidence="13">
    <location>
        <begin position="545"/>
        <end position="815"/>
    </location>
</feature>
<dbReference type="PANTHER" id="PTHR11533">
    <property type="entry name" value="PROTEASE M1 ZINC METALLOPROTEASE"/>
    <property type="match status" value="1"/>
</dbReference>
<dbReference type="Gene3D" id="2.60.40.1730">
    <property type="entry name" value="tricorn interacting facor f3 domain"/>
    <property type="match status" value="1"/>
</dbReference>
<evidence type="ECO:0000256" key="6">
    <source>
        <dbReference type="ARBA" id="ARBA00022438"/>
    </source>
</evidence>
<accession>A0A849V9U0</accession>
<dbReference type="Pfam" id="PF01433">
    <property type="entry name" value="Peptidase_M1"/>
    <property type="match status" value="1"/>
</dbReference>
<dbReference type="InterPro" id="IPR001930">
    <property type="entry name" value="Peptidase_M1"/>
</dbReference>
<dbReference type="SUPFAM" id="SSF63737">
    <property type="entry name" value="Leukotriene A4 hydrolase N-terminal domain"/>
    <property type="match status" value="1"/>
</dbReference>
<dbReference type="EC" id="3.4.11.2" evidence="4"/>
<dbReference type="GO" id="GO:0005615">
    <property type="term" value="C:extracellular space"/>
    <property type="evidence" value="ECO:0007669"/>
    <property type="project" value="TreeGrafter"/>
</dbReference>
<evidence type="ECO:0000256" key="1">
    <source>
        <dbReference type="ARBA" id="ARBA00000098"/>
    </source>
</evidence>
<feature type="domain" description="Aminopeptidase N-like N-terminal" evidence="14">
    <location>
        <begin position="37"/>
        <end position="203"/>
    </location>
</feature>
<dbReference type="InterPro" id="IPR042097">
    <property type="entry name" value="Aminopeptidase_N-like_N_sf"/>
</dbReference>
<dbReference type="InterPro" id="IPR027268">
    <property type="entry name" value="Peptidase_M4/M1_CTD_sf"/>
</dbReference>
<dbReference type="GO" id="GO:0042277">
    <property type="term" value="F:peptide binding"/>
    <property type="evidence" value="ECO:0007669"/>
    <property type="project" value="TreeGrafter"/>
</dbReference>
<sequence>MQSYILSALMAMFVVFFSITVQAYRLPSNDVLTQQSVNLTLSPEQSLFSGQTTLTINYLQNTTTVSYHARALTIKSVTLMYQGQAHVLNIEQPNEFDIVTHQLAKPIVGKAQLEISYTGELSQNTMGLFVSSQQSDASYIFSQLQEMEARTVFPGFDAPDKKARFEFSVDIPKQYDALHNTPVVSSQVQGERKIVRFAPSHKIYTDVLALAVGKFQSVELKDTAFNSIVYAPKTIALNLPTDMNELVSNTVRFMEEYLDYPFPYTKLDFFVAPIDGLAAMENVGLIALNTNQIPQVGADGFEMCRFRKLIAHEVIHMWFGNDITMSWYNDYWMNESFTEFFAAKVVQAFYPDEMACTFNPQSATLSYDTHSTRALRSEVKYRGDNEAVGQLVYTKGRSVFEMAELAVGKAQFKTHMRAYAKQVAGANTSASLFIQHFANILWFKEFINAFITQSHYPLLTLSKQSEQIFIQQSSFNSNQEKSWTIPLTLKIWDGKKLKTQQVVLDKPRMIINNIPADAQIFLDTNGVGYFRYLDTTGNGEFPVEQLSRAERASYSDNQEALAVAAKIDFMRYVDSLINMINTLEHDTSDVSEALSTLQDTFVTLIPESLSGEYAHYLASQLPNISNWSQLLDNQNGGLWLELYGLYLHSPSAIEAAKRMSKNTRLSELNHRTAVLRVLAANASDQAYHTLLSQFTHSDRQVKEDLLDALGYGNSQKQVKAYYDLLLSDVSKGHDIDYRFQFPAFSPKHRAYAGEYIAQHKAAISQRIAEDKLQWFPFNFITACSAKDADIVKNTFADWQDVQGLDAKLSIVLETISECEANAKNSLQSMRDRLGKSMHSL</sequence>
<evidence type="ECO:0000259" key="14">
    <source>
        <dbReference type="Pfam" id="PF17900"/>
    </source>
</evidence>
<dbReference type="Gene3D" id="1.25.50.20">
    <property type="match status" value="1"/>
</dbReference>
<dbReference type="Gene3D" id="1.10.390.10">
    <property type="entry name" value="Neutral Protease Domain 2"/>
    <property type="match status" value="1"/>
</dbReference>
<feature type="domain" description="Peptidase M1 membrane alanine aminopeptidase" evidence="12">
    <location>
        <begin position="246"/>
        <end position="439"/>
    </location>
</feature>
<dbReference type="GO" id="GO:0070006">
    <property type="term" value="F:metalloaminopeptidase activity"/>
    <property type="evidence" value="ECO:0007669"/>
    <property type="project" value="TreeGrafter"/>
</dbReference>